<keyword evidence="1" id="KW-0418">Kinase</keyword>
<accession>A0AAU8AVW0</accession>
<keyword evidence="1" id="KW-0808">Transferase</keyword>
<proteinExistence type="predicted"/>
<dbReference type="EMBL" id="PP511379">
    <property type="protein sequence ID" value="XCD03713.1"/>
    <property type="molecule type" value="Genomic_DNA"/>
</dbReference>
<name>A0AAU8AVW0_9CAUD</name>
<dbReference type="Pfam" id="PF11753">
    <property type="entry name" value="DUF3310"/>
    <property type="match status" value="1"/>
</dbReference>
<dbReference type="InterPro" id="IPR021739">
    <property type="entry name" value="SaV-like"/>
</dbReference>
<evidence type="ECO:0000313" key="1">
    <source>
        <dbReference type="EMBL" id="XCD03713.1"/>
    </source>
</evidence>
<organism evidence="1">
    <name type="scientific">Dulem virus 40</name>
    <dbReference type="NCBI Taxonomy" id="3145758"/>
    <lineage>
        <taxon>Viruses</taxon>
        <taxon>Duplodnaviria</taxon>
        <taxon>Heunggongvirae</taxon>
        <taxon>Uroviricota</taxon>
        <taxon>Caudoviricetes</taxon>
    </lineage>
</organism>
<sequence length="88" mass="10345">MSEEMQRYEVVAVCESPKEREVGGDHYRKMKIQPIEFITANGLNFCEGNIIKYVARHKQKNGKEDLLKARHYIDLLIESEYPDNENQD</sequence>
<dbReference type="GO" id="GO:0016301">
    <property type="term" value="F:kinase activity"/>
    <property type="evidence" value="ECO:0007669"/>
    <property type="project" value="UniProtKB-KW"/>
</dbReference>
<reference evidence="1" key="1">
    <citation type="submission" date="2024-03" db="EMBL/GenBank/DDBJ databases">
        <title>Diverse circular DNA viruses in blood, oral, and fecal samples of captive lemurs.</title>
        <authorList>
            <person name="Paietta E.N."/>
            <person name="Kraberger S."/>
            <person name="Lund M.C."/>
            <person name="Custer J.M."/>
            <person name="Vargas K.M."/>
            <person name="Ehmke E.E."/>
            <person name="Yoder A.D."/>
            <person name="Varsani A."/>
        </authorList>
    </citation>
    <scope>NUCLEOTIDE SEQUENCE</scope>
    <source>
        <strain evidence="1">Duke_21_1</strain>
    </source>
</reference>
<protein>
    <submittedName>
        <fullName evidence="1">Nucelotide kinase</fullName>
    </submittedName>
</protein>